<evidence type="ECO:0000313" key="3">
    <source>
        <dbReference type="EMBL" id="MDG0789595.1"/>
    </source>
</evidence>
<keyword evidence="1" id="KW-0238">DNA-binding</keyword>
<keyword evidence="4" id="KW-1185">Reference proteome</keyword>
<organism evidence="3 4">
    <name type="scientific">Cohnella ginsengisoli</name>
    <dbReference type="NCBI Taxonomy" id="425004"/>
    <lineage>
        <taxon>Bacteria</taxon>
        <taxon>Bacillati</taxon>
        <taxon>Bacillota</taxon>
        <taxon>Bacilli</taxon>
        <taxon>Bacillales</taxon>
        <taxon>Paenibacillaceae</taxon>
        <taxon>Cohnella</taxon>
    </lineage>
</organism>
<dbReference type="RefSeq" id="WP_277563519.1">
    <property type="nucleotide sequence ID" value="NZ_JAPDHZ010000002.1"/>
</dbReference>
<evidence type="ECO:0000256" key="1">
    <source>
        <dbReference type="ARBA" id="ARBA00023125"/>
    </source>
</evidence>
<dbReference type="SMART" id="SM00530">
    <property type="entry name" value="HTH_XRE"/>
    <property type="match status" value="1"/>
</dbReference>
<dbReference type="Pfam" id="PF01381">
    <property type="entry name" value="HTH_3"/>
    <property type="match status" value="1"/>
</dbReference>
<dbReference type="SUPFAM" id="SSF47413">
    <property type="entry name" value="lambda repressor-like DNA-binding domains"/>
    <property type="match status" value="1"/>
</dbReference>
<reference evidence="3 4" key="1">
    <citation type="submission" date="2022-10" db="EMBL/GenBank/DDBJ databases">
        <title>Comparative genomic analysis of Cohnella hashimotonis sp. nov., isolated from the International Space Station.</title>
        <authorList>
            <person name="Simpson A."/>
            <person name="Venkateswaran K."/>
        </authorList>
    </citation>
    <scope>NUCLEOTIDE SEQUENCE [LARGE SCALE GENOMIC DNA]</scope>
    <source>
        <strain evidence="3 4">DSM 18997</strain>
    </source>
</reference>
<name>A0A9X4KD12_9BACL</name>
<accession>A0A9X4KD12</accession>
<dbReference type="PANTHER" id="PTHR46558">
    <property type="entry name" value="TRACRIPTIONAL REGULATORY PROTEIN-RELATED-RELATED"/>
    <property type="match status" value="1"/>
</dbReference>
<feature type="domain" description="HTH cro/C1-type" evidence="2">
    <location>
        <begin position="7"/>
        <end position="61"/>
    </location>
</feature>
<dbReference type="InterPro" id="IPR001387">
    <property type="entry name" value="Cro/C1-type_HTH"/>
</dbReference>
<dbReference type="GO" id="GO:0003677">
    <property type="term" value="F:DNA binding"/>
    <property type="evidence" value="ECO:0007669"/>
    <property type="project" value="UniProtKB-KW"/>
</dbReference>
<comment type="caution">
    <text evidence="3">The sequence shown here is derived from an EMBL/GenBank/DDBJ whole genome shotgun (WGS) entry which is preliminary data.</text>
</comment>
<gene>
    <name evidence="3" type="ORF">OMP38_01035</name>
</gene>
<dbReference type="PROSITE" id="PS50943">
    <property type="entry name" value="HTH_CROC1"/>
    <property type="match status" value="1"/>
</dbReference>
<protein>
    <submittedName>
        <fullName evidence="3">Helix-turn-helix domain-containing protein</fullName>
    </submittedName>
</protein>
<dbReference type="Proteomes" id="UP001153387">
    <property type="component" value="Unassembled WGS sequence"/>
</dbReference>
<proteinExistence type="predicted"/>
<evidence type="ECO:0000313" key="4">
    <source>
        <dbReference type="Proteomes" id="UP001153387"/>
    </source>
</evidence>
<evidence type="ECO:0000259" key="2">
    <source>
        <dbReference type="PROSITE" id="PS50943"/>
    </source>
</evidence>
<dbReference type="PANTHER" id="PTHR46558:SF11">
    <property type="entry name" value="HTH-TYPE TRANSCRIPTIONAL REGULATOR XRE"/>
    <property type="match status" value="1"/>
</dbReference>
<dbReference type="EMBL" id="JAPDHZ010000002">
    <property type="protein sequence ID" value="MDG0789595.1"/>
    <property type="molecule type" value="Genomic_DNA"/>
</dbReference>
<dbReference type="CDD" id="cd00093">
    <property type="entry name" value="HTH_XRE"/>
    <property type="match status" value="1"/>
</dbReference>
<dbReference type="AlphaFoldDB" id="A0A9X4KD12"/>
<sequence>MSMGDRLRQLRLERHLSQEEVARQVGITRSAYSHYEINNRHPVYETLIKLAHYFNVSLDYIIGGAGAKRPEHPAEPQEHKILELFKSMDQEQRQQSIGLLLGIVEGERKKPVRSVAKSKG</sequence>
<dbReference type="InterPro" id="IPR010982">
    <property type="entry name" value="Lambda_DNA-bd_dom_sf"/>
</dbReference>
<dbReference type="Gene3D" id="1.10.260.40">
    <property type="entry name" value="lambda repressor-like DNA-binding domains"/>
    <property type="match status" value="1"/>
</dbReference>